<dbReference type="RefSeq" id="WP_073090930.1">
    <property type="nucleotide sequence ID" value="NZ_FQWY01000013.1"/>
</dbReference>
<dbReference type="OrthoDB" id="9800940at2"/>
<evidence type="ECO:0000313" key="3">
    <source>
        <dbReference type="EMBL" id="SHG80317.1"/>
    </source>
</evidence>
<sequence length="246" mass="27886">MQFTVVGCWAPYPRIGEACSGYLVQEGDTALLLDCGHGVFSSLGRYIDYNFLTGVFISHFHPDHYVDLYALRHALRGAFMLKRRIEKLKVFMPDEPHREYAYFKQVPEFEVIKVENGLKCRLGSIDLEFFSTRHALPAYGLLAESKGKKVFYTGDTSLFPGLYQGKEGIDLLVAECTLFKGETSYAAQTGHMTTCDVALLAEHLKARRLLATHFWPEYQIEKLKGEIEEGYKGSLFMAQAGFKIEI</sequence>
<keyword evidence="1" id="KW-0378">Hydrolase</keyword>
<feature type="domain" description="Metallo-beta-lactamase" evidence="2">
    <location>
        <begin position="18"/>
        <end position="213"/>
    </location>
</feature>
<dbReference type="Gene3D" id="3.60.15.10">
    <property type="entry name" value="Ribonuclease Z/Hydroxyacylglutathione hydrolase-like"/>
    <property type="match status" value="1"/>
</dbReference>
<keyword evidence="1" id="KW-0540">Nuclease</keyword>
<dbReference type="STRING" id="1123382.SAMN02745221_01002"/>
<dbReference type="SMART" id="SM00849">
    <property type="entry name" value="Lactamase_B"/>
    <property type="match status" value="1"/>
</dbReference>
<name>A0A1M5MSX8_9FIRM</name>
<dbReference type="PANTHER" id="PTHR46018">
    <property type="entry name" value="ZINC PHOSPHODIESTERASE ELAC PROTEIN 1"/>
    <property type="match status" value="1"/>
</dbReference>
<gene>
    <name evidence="3" type="ORF">SAMN02745221_01002</name>
</gene>
<keyword evidence="1" id="KW-0255">Endonuclease</keyword>
<dbReference type="SUPFAM" id="SSF56281">
    <property type="entry name" value="Metallo-hydrolase/oxidoreductase"/>
    <property type="match status" value="1"/>
</dbReference>
<reference evidence="4" key="1">
    <citation type="submission" date="2016-11" db="EMBL/GenBank/DDBJ databases">
        <authorList>
            <person name="Varghese N."/>
            <person name="Submissions S."/>
        </authorList>
    </citation>
    <scope>NUCLEOTIDE SEQUENCE [LARGE SCALE GENOMIC DNA]</scope>
    <source>
        <strain evidence="4">DSM 11003</strain>
    </source>
</reference>
<dbReference type="CDD" id="cd07716">
    <property type="entry name" value="RNaseZ_short-form-like_MBL-fold"/>
    <property type="match status" value="1"/>
</dbReference>
<proteinExistence type="predicted"/>
<dbReference type="PANTHER" id="PTHR46018:SF2">
    <property type="entry name" value="ZINC PHOSPHODIESTERASE ELAC PROTEIN 1"/>
    <property type="match status" value="1"/>
</dbReference>
<keyword evidence="4" id="KW-1185">Reference proteome</keyword>
<evidence type="ECO:0000313" key="4">
    <source>
        <dbReference type="Proteomes" id="UP000242329"/>
    </source>
</evidence>
<dbReference type="Proteomes" id="UP000242329">
    <property type="component" value="Unassembled WGS sequence"/>
</dbReference>
<protein>
    <submittedName>
        <fullName evidence="3">Ribonuclease BN, tRNA processing enzyme</fullName>
    </submittedName>
</protein>
<accession>A0A1M5MSX8</accession>
<dbReference type="InterPro" id="IPR036866">
    <property type="entry name" value="RibonucZ/Hydroxyglut_hydro"/>
</dbReference>
<evidence type="ECO:0000259" key="2">
    <source>
        <dbReference type="SMART" id="SM00849"/>
    </source>
</evidence>
<dbReference type="GO" id="GO:0042781">
    <property type="term" value="F:3'-tRNA processing endoribonuclease activity"/>
    <property type="evidence" value="ECO:0007669"/>
    <property type="project" value="TreeGrafter"/>
</dbReference>
<dbReference type="Pfam" id="PF12706">
    <property type="entry name" value="Lactamase_B_2"/>
    <property type="match status" value="1"/>
</dbReference>
<organism evidence="3 4">
    <name type="scientific">Thermosyntropha lipolytica DSM 11003</name>
    <dbReference type="NCBI Taxonomy" id="1123382"/>
    <lineage>
        <taxon>Bacteria</taxon>
        <taxon>Bacillati</taxon>
        <taxon>Bacillota</taxon>
        <taxon>Clostridia</taxon>
        <taxon>Eubacteriales</taxon>
        <taxon>Syntrophomonadaceae</taxon>
        <taxon>Thermosyntropha</taxon>
    </lineage>
</organism>
<evidence type="ECO:0000256" key="1">
    <source>
        <dbReference type="ARBA" id="ARBA00022759"/>
    </source>
</evidence>
<dbReference type="InterPro" id="IPR001279">
    <property type="entry name" value="Metallo-B-lactamas"/>
</dbReference>
<dbReference type="AlphaFoldDB" id="A0A1M5MSX8"/>
<dbReference type="EMBL" id="FQWY01000013">
    <property type="protein sequence ID" value="SHG80317.1"/>
    <property type="molecule type" value="Genomic_DNA"/>
</dbReference>